<sequence length="125" mass="13976">MEQAASLNVFSEPLESCSTDPVTGFFRDGCCNTSTQDAGSHTVCVALTQEFLEYSRNRGNDLMTPVPQFGFPGLSEGQRWCLCASRWLEAHKAGKAPRVYLRRTHLRALETVPMETLREYAIDLS</sequence>
<dbReference type="STRING" id="314285.KT71_15636"/>
<comment type="caution">
    <text evidence="1">The sequence shown here is derived from an EMBL/GenBank/DDBJ whole genome shotgun (WGS) entry which is preliminary data.</text>
</comment>
<keyword evidence="2" id="KW-1185">Reference proteome</keyword>
<dbReference type="RefSeq" id="WP_008295560.1">
    <property type="nucleotide sequence ID" value="NZ_CM002299.1"/>
</dbReference>
<reference evidence="1 2" key="2">
    <citation type="journal article" date="2009" name="PLoS ONE">
        <title>The photosynthetic apparatus and its regulation in the aerobic gammaproteobacterium Congregibacter litoralis gen. nov., sp. nov.</title>
        <authorList>
            <person name="Spring S."/>
            <person name="Lunsdorf H."/>
            <person name="Fuchs B.M."/>
            <person name="Tindall B.J."/>
        </authorList>
    </citation>
    <scope>NUCLEOTIDE SEQUENCE [LARGE SCALE GENOMIC DNA]</scope>
    <source>
        <strain evidence="1">KT71</strain>
    </source>
</reference>
<reference evidence="1 2" key="1">
    <citation type="journal article" date="2007" name="Proc. Natl. Acad. Sci. U.S.A.">
        <title>Characterization of a marine gammaproteobacterium capable of aerobic anoxygenic photosynthesis.</title>
        <authorList>
            <person name="Fuchs B.M."/>
            <person name="Spring S."/>
            <person name="Teeling H."/>
            <person name="Quast C."/>
            <person name="Wulf J."/>
            <person name="Schattenhofer M."/>
            <person name="Yan S."/>
            <person name="Ferriera S."/>
            <person name="Johnson J."/>
            <person name="Glockner F.O."/>
            <person name="Amann R."/>
        </authorList>
    </citation>
    <scope>NUCLEOTIDE SEQUENCE [LARGE SCALE GENOMIC DNA]</scope>
    <source>
        <strain evidence="1">KT71</strain>
    </source>
</reference>
<dbReference type="AlphaFoldDB" id="A4A340"/>
<organism evidence="1 2">
    <name type="scientific">Congregibacter litoralis KT71</name>
    <dbReference type="NCBI Taxonomy" id="314285"/>
    <lineage>
        <taxon>Bacteria</taxon>
        <taxon>Pseudomonadati</taxon>
        <taxon>Pseudomonadota</taxon>
        <taxon>Gammaproteobacteria</taxon>
        <taxon>Cellvibrionales</taxon>
        <taxon>Halieaceae</taxon>
        <taxon>Congregibacter</taxon>
    </lineage>
</organism>
<dbReference type="HOGENOM" id="CLU_127770_1_0_6"/>
<evidence type="ECO:0000313" key="1">
    <source>
        <dbReference type="EMBL" id="EAQ99115.1"/>
    </source>
</evidence>
<proteinExistence type="predicted"/>
<protein>
    <recommendedName>
        <fullName evidence="3">DUF2237 domain-containing protein</fullName>
    </recommendedName>
</protein>
<dbReference type="eggNOG" id="COG3651">
    <property type="taxonomic scope" value="Bacteria"/>
</dbReference>
<evidence type="ECO:0008006" key="3">
    <source>
        <dbReference type="Google" id="ProtNLM"/>
    </source>
</evidence>
<accession>A4A340</accession>
<dbReference type="OrthoDB" id="9792525at2"/>
<dbReference type="Proteomes" id="UP000019205">
    <property type="component" value="Chromosome"/>
</dbReference>
<gene>
    <name evidence="1" type="ORF">KT71_15636</name>
</gene>
<dbReference type="InterPro" id="IPR018714">
    <property type="entry name" value="DUF2237"/>
</dbReference>
<dbReference type="PANTHER" id="PTHR37466:SF1">
    <property type="entry name" value="SLR1628 PROTEIN"/>
    <property type="match status" value="1"/>
</dbReference>
<name>A4A340_9GAMM</name>
<dbReference type="Gene3D" id="3.30.56.110">
    <property type="entry name" value="Protein of unknown function DUF2237"/>
    <property type="match status" value="1"/>
</dbReference>
<dbReference type="Pfam" id="PF09996">
    <property type="entry name" value="DUF2237"/>
    <property type="match status" value="1"/>
</dbReference>
<dbReference type="PANTHER" id="PTHR37466">
    <property type="entry name" value="SLR1628 PROTEIN"/>
    <property type="match status" value="1"/>
</dbReference>
<dbReference type="EMBL" id="AAOA02000001">
    <property type="protein sequence ID" value="EAQ99115.1"/>
    <property type="molecule type" value="Genomic_DNA"/>
</dbReference>
<evidence type="ECO:0000313" key="2">
    <source>
        <dbReference type="Proteomes" id="UP000019205"/>
    </source>
</evidence>